<sequence length="106" mass="11445">MQKEYQVTLHSQLGPRDGRLSITSSGGSIAGVLTLLGFENPVTGRENGGGGFTLFHPLRTTVGNYPCESVFTSVGTELSGTAYLKQCSMHWSGKRLPQDSMEEHRG</sequence>
<accession>A0A810QH38</accession>
<protein>
    <submittedName>
        <fullName evidence="1">Uncharacterized protein</fullName>
    </submittedName>
</protein>
<dbReference type="EMBL" id="AP023420">
    <property type="protein sequence ID" value="BCK85457.1"/>
    <property type="molecule type" value="Genomic_DNA"/>
</dbReference>
<name>A0A810QH38_9FIRM</name>
<dbReference type="Proteomes" id="UP000679848">
    <property type="component" value="Chromosome"/>
</dbReference>
<organism evidence="1 2">
    <name type="scientific">Pusillibacter faecalis</name>
    <dbReference type="NCBI Taxonomy" id="2714358"/>
    <lineage>
        <taxon>Bacteria</taxon>
        <taxon>Bacillati</taxon>
        <taxon>Bacillota</taxon>
        <taxon>Clostridia</taxon>
        <taxon>Eubacteriales</taxon>
        <taxon>Oscillospiraceae</taxon>
        <taxon>Pusillibacter</taxon>
    </lineage>
</organism>
<proteinExistence type="predicted"/>
<reference evidence="1" key="1">
    <citation type="submission" date="2020-09" db="EMBL/GenBank/DDBJ databases">
        <title>New species isolated from human feces.</title>
        <authorList>
            <person name="Kitahara M."/>
            <person name="Shigeno Y."/>
            <person name="Shime M."/>
            <person name="Matsumoto Y."/>
            <person name="Nakamura S."/>
            <person name="Motooka D."/>
            <person name="Fukuoka S."/>
            <person name="Nishikawa H."/>
            <person name="Benno Y."/>
        </authorList>
    </citation>
    <scope>NUCLEOTIDE SEQUENCE</scope>
    <source>
        <strain evidence="1">MM59</strain>
    </source>
</reference>
<evidence type="ECO:0000313" key="2">
    <source>
        <dbReference type="Proteomes" id="UP000679848"/>
    </source>
</evidence>
<dbReference type="AlphaFoldDB" id="A0A810QH38"/>
<gene>
    <name evidence="1" type="ORF">MM59RIKEN_27760</name>
</gene>
<keyword evidence="2" id="KW-1185">Reference proteome</keyword>
<dbReference type="RefSeq" id="WP_187030609.1">
    <property type="nucleotide sequence ID" value="NZ_AP023420.1"/>
</dbReference>
<evidence type="ECO:0000313" key="1">
    <source>
        <dbReference type="EMBL" id="BCK85457.1"/>
    </source>
</evidence>
<dbReference type="KEGG" id="pfaa:MM59RIKEN_27760"/>